<evidence type="ECO:0000256" key="3">
    <source>
        <dbReference type="ARBA" id="ARBA00023002"/>
    </source>
</evidence>
<dbReference type="InterPro" id="IPR042098">
    <property type="entry name" value="TauD-like_sf"/>
</dbReference>
<dbReference type="SUPFAM" id="SSF51197">
    <property type="entry name" value="Clavaminate synthase-like"/>
    <property type="match status" value="1"/>
</dbReference>
<dbReference type="InterPro" id="IPR014503">
    <property type="entry name" value="Clavaminate_syn-like"/>
</dbReference>
<accession>A0ABV6UGZ7</accession>
<dbReference type="Proteomes" id="UP001592528">
    <property type="component" value="Unassembled WGS sequence"/>
</dbReference>
<keyword evidence="4" id="KW-0408">Iron</keyword>
<dbReference type="PIRSF" id="PIRSF019543">
    <property type="entry name" value="Clavaminate_syn"/>
    <property type="match status" value="1"/>
</dbReference>
<dbReference type="EMBL" id="JBHEZZ010000002">
    <property type="protein sequence ID" value="MFC1400714.1"/>
    <property type="molecule type" value="Genomic_DNA"/>
</dbReference>
<keyword evidence="6" id="KW-0223">Dioxygenase</keyword>
<dbReference type="RefSeq" id="WP_157623715.1">
    <property type="nucleotide sequence ID" value="NZ_JBHEZZ010000002.1"/>
</dbReference>
<evidence type="ECO:0000256" key="4">
    <source>
        <dbReference type="ARBA" id="ARBA00023004"/>
    </source>
</evidence>
<feature type="domain" description="TauD/TfdA-like" evidence="5">
    <location>
        <begin position="137"/>
        <end position="307"/>
    </location>
</feature>
<keyword evidence="7" id="KW-1185">Reference proteome</keyword>
<name>A0ABV6UGZ7_9ACTN</name>
<dbReference type="GO" id="GO:0051213">
    <property type="term" value="F:dioxygenase activity"/>
    <property type="evidence" value="ECO:0007669"/>
    <property type="project" value="UniProtKB-KW"/>
</dbReference>
<protein>
    <submittedName>
        <fullName evidence="6">TauD/TfdA family dioxygenase</fullName>
    </submittedName>
</protein>
<evidence type="ECO:0000259" key="5">
    <source>
        <dbReference type="Pfam" id="PF02668"/>
    </source>
</evidence>
<dbReference type="InterPro" id="IPR003819">
    <property type="entry name" value="TauD/TfdA-like"/>
</dbReference>
<evidence type="ECO:0000313" key="7">
    <source>
        <dbReference type="Proteomes" id="UP001592528"/>
    </source>
</evidence>
<proteinExistence type="inferred from homology"/>
<reference evidence="6 7" key="1">
    <citation type="submission" date="2024-09" db="EMBL/GenBank/DDBJ databases">
        <authorList>
            <person name="Lee S.D."/>
        </authorList>
    </citation>
    <scope>NUCLEOTIDE SEQUENCE [LARGE SCALE GENOMIC DNA]</scope>
    <source>
        <strain evidence="6 7">N1-5</strain>
    </source>
</reference>
<dbReference type="Pfam" id="PF02668">
    <property type="entry name" value="TauD"/>
    <property type="match status" value="1"/>
</dbReference>
<keyword evidence="3" id="KW-0560">Oxidoreductase</keyword>
<evidence type="ECO:0000256" key="1">
    <source>
        <dbReference type="ARBA" id="ARBA00008425"/>
    </source>
</evidence>
<gene>
    <name evidence="6" type="ORF">ACEZDJ_05375</name>
</gene>
<comment type="caution">
    <text evidence="6">The sequence shown here is derived from an EMBL/GenBank/DDBJ whole genome shotgun (WGS) entry which is preliminary data.</text>
</comment>
<evidence type="ECO:0000256" key="2">
    <source>
        <dbReference type="ARBA" id="ARBA00022723"/>
    </source>
</evidence>
<keyword evidence="2" id="KW-0479">Metal-binding</keyword>
<organism evidence="6 7">
    <name type="scientific">Streptacidiphilus cavernicola</name>
    <dbReference type="NCBI Taxonomy" id="3342716"/>
    <lineage>
        <taxon>Bacteria</taxon>
        <taxon>Bacillati</taxon>
        <taxon>Actinomycetota</taxon>
        <taxon>Actinomycetes</taxon>
        <taxon>Kitasatosporales</taxon>
        <taxon>Streptomycetaceae</taxon>
        <taxon>Streptacidiphilus</taxon>
    </lineage>
</organism>
<evidence type="ECO:0000313" key="6">
    <source>
        <dbReference type="EMBL" id="MFC1400714.1"/>
    </source>
</evidence>
<dbReference type="Gene3D" id="3.60.130.10">
    <property type="entry name" value="Clavaminate synthase-like"/>
    <property type="match status" value="1"/>
</dbReference>
<comment type="similarity">
    <text evidence="1">Belongs to the clavaminate synthase family.</text>
</comment>
<sequence length="327" mass="37074">MLNEAEIDDILDRVQEFTETGISPIEPDFYRKFDRAQELLPPRLLRFLEQFRDDPAATVCQVHGFPIDDAEVGPTPMHWERPEGCSATLQSDIYLAMCGSALGDPFAWATLQYGRMIQDIFPIRGDERRESGHGSEGFLSFHTDDAFRPDSADYLLLFGIRNIDVVPTFVAAVRDAELSEYDREVLSEPRFHIVPDDEHIRQLELRAPGDPALERAIAMRDRPKSVPVLFDDPANPHVRLDVPFMRCLGDDPAAERALSRLRSELDRVRRPLVAAPGTLLILDNRSVAHARDSFTAHYDGTDRWLRKIIVSRDLGAHGADPLQRVRL</sequence>